<name>A0A7R9C106_9CRUS</name>
<evidence type="ECO:0000313" key="2">
    <source>
        <dbReference type="Proteomes" id="UP000678499"/>
    </source>
</evidence>
<organism evidence="1">
    <name type="scientific">Notodromas monacha</name>
    <dbReference type="NCBI Taxonomy" id="399045"/>
    <lineage>
        <taxon>Eukaryota</taxon>
        <taxon>Metazoa</taxon>
        <taxon>Ecdysozoa</taxon>
        <taxon>Arthropoda</taxon>
        <taxon>Crustacea</taxon>
        <taxon>Oligostraca</taxon>
        <taxon>Ostracoda</taxon>
        <taxon>Podocopa</taxon>
        <taxon>Podocopida</taxon>
        <taxon>Cypridocopina</taxon>
        <taxon>Cypridoidea</taxon>
        <taxon>Cyprididae</taxon>
        <taxon>Notodromas</taxon>
    </lineage>
</organism>
<dbReference type="EMBL" id="CAJPEX010006353">
    <property type="protein sequence ID" value="CAG0924037.1"/>
    <property type="molecule type" value="Genomic_DNA"/>
</dbReference>
<gene>
    <name evidence="1" type="ORF">NMOB1V02_LOCUS11493</name>
</gene>
<accession>A0A7R9C106</accession>
<evidence type="ECO:0000313" key="1">
    <source>
        <dbReference type="EMBL" id="CAD7283885.1"/>
    </source>
</evidence>
<keyword evidence="2" id="KW-1185">Reference proteome</keyword>
<protein>
    <submittedName>
        <fullName evidence="1">Uncharacterized protein</fullName>
    </submittedName>
</protein>
<dbReference type="Proteomes" id="UP000678499">
    <property type="component" value="Unassembled WGS sequence"/>
</dbReference>
<feature type="non-terminal residue" evidence="1">
    <location>
        <position position="1"/>
    </location>
</feature>
<dbReference type="AlphaFoldDB" id="A0A7R9C106"/>
<sequence>MHVAQCGVPAPEDLVDHDEFYSINLPELLTWQELQQKSFLKSSPTTSACFPEFQMIRTNEAVNFAREHKLSKVLDGIPGYLYFMSHIHATEDTDSKGKLPHRRKCIHDLNSVITLEYHGGRSCLFPEDGSYRPCTTRIINGNVMQSFHYRSKCTSTSGDLGILFFPCDLTRAKYDSLAIRNNAETVRHLLESYENIPDAVFDLSQSSGKPSRSSLKFPTLYDIHISNKMYQVSETEVCTILIKTCHLDEREPTGPVVRCVTSVEFKAEFHAE</sequence>
<reference evidence="1" key="1">
    <citation type="submission" date="2020-11" db="EMBL/GenBank/DDBJ databases">
        <authorList>
            <person name="Tran Van P."/>
        </authorList>
    </citation>
    <scope>NUCLEOTIDE SEQUENCE</scope>
</reference>
<proteinExistence type="predicted"/>
<dbReference type="EMBL" id="OA888390">
    <property type="protein sequence ID" value="CAD7283885.1"/>
    <property type="molecule type" value="Genomic_DNA"/>
</dbReference>